<keyword evidence="21" id="KW-1185">Reference proteome</keyword>
<keyword evidence="9" id="KW-0547">Nucleotide-binding</keyword>
<keyword evidence="15" id="KW-0406">Ion transport</keyword>
<evidence type="ECO:0000256" key="8">
    <source>
        <dbReference type="ARBA" id="ARBA00022723"/>
    </source>
</evidence>
<dbReference type="SFLD" id="SFLDG00002">
    <property type="entry name" value="C1.7:_P-type_atpase_like"/>
    <property type="match status" value="1"/>
</dbReference>
<dbReference type="Gene3D" id="3.40.50.1000">
    <property type="entry name" value="HAD superfamily/HAD-like"/>
    <property type="match status" value="1"/>
</dbReference>
<keyword evidence="11" id="KW-0067">ATP-binding</keyword>
<dbReference type="FunFam" id="1.20.1110.10:FF:000065">
    <property type="entry name" value="Sarcoplasmic/endoplasmic reticulum calcium ATPase 1"/>
    <property type="match status" value="1"/>
</dbReference>
<evidence type="ECO:0000259" key="19">
    <source>
        <dbReference type="SMART" id="SM00831"/>
    </source>
</evidence>
<evidence type="ECO:0000256" key="14">
    <source>
        <dbReference type="ARBA" id="ARBA00022989"/>
    </source>
</evidence>
<dbReference type="GO" id="GO:0005388">
    <property type="term" value="F:P-type calcium transporter activity"/>
    <property type="evidence" value="ECO:0007669"/>
    <property type="project" value="UniProtKB-EC"/>
</dbReference>
<dbReference type="InterPro" id="IPR023214">
    <property type="entry name" value="HAD_sf"/>
</dbReference>
<feature type="transmembrane region" description="Helical" evidence="18">
    <location>
        <begin position="272"/>
        <end position="300"/>
    </location>
</feature>
<dbReference type="Gene3D" id="1.20.1110.10">
    <property type="entry name" value="Calcium-transporting ATPase, transmembrane domain"/>
    <property type="match status" value="1"/>
</dbReference>
<accession>B8CWR6</accession>
<keyword evidence="7 18" id="KW-0812">Transmembrane</keyword>
<dbReference type="Proteomes" id="UP000000719">
    <property type="component" value="Chromosome"/>
</dbReference>
<comment type="similarity">
    <text evidence="2">Belongs to the cation transport ATPase (P-type) (TC 3.A.3) family. Type IIA subfamily.</text>
</comment>
<dbReference type="NCBIfam" id="TIGR01522">
    <property type="entry name" value="ATPase-IIA2_Ca"/>
    <property type="match status" value="1"/>
</dbReference>
<dbReference type="GO" id="GO:0016887">
    <property type="term" value="F:ATP hydrolysis activity"/>
    <property type="evidence" value="ECO:0007669"/>
    <property type="project" value="InterPro"/>
</dbReference>
<dbReference type="InterPro" id="IPR044492">
    <property type="entry name" value="P_typ_ATPase_HD_dom"/>
</dbReference>
<dbReference type="SFLD" id="SFLDS00003">
    <property type="entry name" value="Haloacid_Dehalogenase"/>
    <property type="match status" value="1"/>
</dbReference>
<feature type="transmembrane region" description="Helical" evidence="18">
    <location>
        <begin position="838"/>
        <end position="859"/>
    </location>
</feature>
<evidence type="ECO:0000256" key="13">
    <source>
        <dbReference type="ARBA" id="ARBA00022967"/>
    </source>
</evidence>
<evidence type="ECO:0000313" key="20">
    <source>
        <dbReference type="EMBL" id="ACL69735.1"/>
    </source>
</evidence>
<evidence type="ECO:0000313" key="21">
    <source>
        <dbReference type="Proteomes" id="UP000000719"/>
    </source>
</evidence>
<proteinExistence type="inferred from homology"/>
<feature type="domain" description="Cation-transporting P-type ATPase N-terminal" evidence="19">
    <location>
        <begin position="5"/>
        <end position="79"/>
    </location>
</feature>
<dbReference type="InterPro" id="IPR023298">
    <property type="entry name" value="ATPase_P-typ_TM_dom_sf"/>
</dbReference>
<dbReference type="OrthoDB" id="9760364at2"/>
<dbReference type="FunFam" id="3.40.50.1000:FF:000028">
    <property type="entry name" value="Calcium-transporting P-type ATPase, putative"/>
    <property type="match status" value="1"/>
</dbReference>
<evidence type="ECO:0000256" key="12">
    <source>
        <dbReference type="ARBA" id="ARBA00022842"/>
    </source>
</evidence>
<reference evidence="20 21" key="1">
    <citation type="journal article" date="2009" name="PLoS ONE">
        <title>Genome analysis of the anaerobic thermohalophilic bacterium Halothermothrix orenii.</title>
        <authorList>
            <person name="Mavromatis K."/>
            <person name="Ivanova N."/>
            <person name="Anderson I."/>
            <person name="Lykidis A."/>
            <person name="Hooper S.D."/>
            <person name="Sun H."/>
            <person name="Kunin V."/>
            <person name="Lapidus A."/>
            <person name="Hugenholtz P."/>
            <person name="Patel B."/>
            <person name="Kyrpides N.C."/>
        </authorList>
    </citation>
    <scope>NUCLEOTIDE SEQUENCE [LARGE SCALE GENOMIC DNA]</scope>
    <source>
        <strain evidence="21">H 168 / OCM 544 / DSM 9562</strain>
    </source>
</reference>
<dbReference type="InterPro" id="IPR004014">
    <property type="entry name" value="ATPase_P-typ_cation-transptr_N"/>
</dbReference>
<keyword evidence="14 18" id="KW-1133">Transmembrane helix</keyword>
<evidence type="ECO:0000256" key="9">
    <source>
        <dbReference type="ARBA" id="ARBA00022741"/>
    </source>
</evidence>
<dbReference type="InterPro" id="IPR006408">
    <property type="entry name" value="P-type_ATPase_IIB"/>
</dbReference>
<dbReference type="Pfam" id="PF00689">
    <property type="entry name" value="Cation_ATPase_C"/>
    <property type="match status" value="1"/>
</dbReference>
<dbReference type="RefSeq" id="WP_012635921.1">
    <property type="nucleotide sequence ID" value="NC_011899.1"/>
</dbReference>
<dbReference type="STRING" id="373903.Hore_09790"/>
<evidence type="ECO:0000256" key="11">
    <source>
        <dbReference type="ARBA" id="ARBA00022840"/>
    </source>
</evidence>
<feature type="transmembrane region" description="Helical" evidence="18">
    <location>
        <begin position="59"/>
        <end position="77"/>
    </location>
</feature>
<dbReference type="PRINTS" id="PR00120">
    <property type="entry name" value="HATPASE"/>
</dbReference>
<keyword evidence="10" id="KW-0106">Calcium</keyword>
<dbReference type="InterPro" id="IPR001757">
    <property type="entry name" value="P_typ_ATPase"/>
</dbReference>
<dbReference type="Pfam" id="PF00122">
    <property type="entry name" value="E1-E2_ATPase"/>
    <property type="match status" value="1"/>
</dbReference>
<evidence type="ECO:0000256" key="18">
    <source>
        <dbReference type="SAM" id="Phobius"/>
    </source>
</evidence>
<evidence type="ECO:0000256" key="17">
    <source>
        <dbReference type="ARBA" id="ARBA00048694"/>
    </source>
</evidence>
<keyword evidence="4" id="KW-0813">Transport</keyword>
<evidence type="ECO:0000256" key="6">
    <source>
        <dbReference type="ARBA" id="ARBA00022568"/>
    </source>
</evidence>
<dbReference type="SUPFAM" id="SSF81653">
    <property type="entry name" value="Calcium ATPase, transduction domain A"/>
    <property type="match status" value="1"/>
</dbReference>
<dbReference type="EC" id="7.2.2.10" evidence="3"/>
<evidence type="ECO:0000256" key="15">
    <source>
        <dbReference type="ARBA" id="ARBA00023065"/>
    </source>
</evidence>
<feature type="transmembrane region" description="Helical" evidence="18">
    <location>
        <begin position="695"/>
        <end position="720"/>
    </location>
</feature>
<evidence type="ECO:0000256" key="4">
    <source>
        <dbReference type="ARBA" id="ARBA00022448"/>
    </source>
</evidence>
<feature type="transmembrane region" description="Helical" evidence="18">
    <location>
        <begin position="871"/>
        <end position="893"/>
    </location>
</feature>
<evidence type="ECO:0000256" key="3">
    <source>
        <dbReference type="ARBA" id="ARBA00012790"/>
    </source>
</evidence>
<dbReference type="GO" id="GO:0046872">
    <property type="term" value="F:metal ion binding"/>
    <property type="evidence" value="ECO:0007669"/>
    <property type="project" value="UniProtKB-KW"/>
</dbReference>
<feature type="transmembrane region" description="Helical" evidence="18">
    <location>
        <begin position="83"/>
        <end position="99"/>
    </location>
</feature>
<keyword evidence="12" id="KW-0460">Magnesium</keyword>
<keyword evidence="6" id="KW-0109">Calcium transport</keyword>
<dbReference type="InterPro" id="IPR018303">
    <property type="entry name" value="ATPase_P-typ_P_site"/>
</dbReference>
<evidence type="ECO:0000256" key="16">
    <source>
        <dbReference type="ARBA" id="ARBA00023136"/>
    </source>
</evidence>
<name>B8CWR6_HALOH</name>
<dbReference type="SMART" id="SM00831">
    <property type="entry name" value="Cation_ATPase_N"/>
    <property type="match status" value="1"/>
</dbReference>
<keyword evidence="5" id="KW-1003">Cell membrane</keyword>
<keyword evidence="13" id="KW-1278">Translocase</keyword>
<dbReference type="EMBL" id="CP001098">
    <property type="protein sequence ID" value="ACL69735.1"/>
    <property type="molecule type" value="Genomic_DNA"/>
</dbReference>
<comment type="subcellular location">
    <subcellularLocation>
        <location evidence="1">Cell membrane</location>
        <topology evidence="1">Multi-pass membrane protein</topology>
    </subcellularLocation>
</comment>
<dbReference type="InterPro" id="IPR005782">
    <property type="entry name" value="P-type_ATPase_IIA"/>
</dbReference>
<dbReference type="AlphaFoldDB" id="B8CWR6"/>
<dbReference type="Gene3D" id="3.40.1110.10">
    <property type="entry name" value="Calcium-transporting ATPase, cytoplasmic domain N"/>
    <property type="match status" value="1"/>
</dbReference>
<dbReference type="eggNOG" id="COG0474">
    <property type="taxonomic scope" value="Bacteria"/>
</dbReference>
<feature type="transmembrane region" description="Helical" evidence="18">
    <location>
        <begin position="248"/>
        <end position="266"/>
    </location>
</feature>
<dbReference type="CDD" id="cd02089">
    <property type="entry name" value="P-type_ATPase_Ca_prok"/>
    <property type="match status" value="1"/>
</dbReference>
<dbReference type="PRINTS" id="PR00119">
    <property type="entry name" value="CATATPASE"/>
</dbReference>
<evidence type="ECO:0000256" key="10">
    <source>
        <dbReference type="ARBA" id="ARBA00022837"/>
    </source>
</evidence>
<dbReference type="NCBIfam" id="TIGR01494">
    <property type="entry name" value="ATPase_P-type"/>
    <property type="match status" value="2"/>
</dbReference>
<dbReference type="GO" id="GO:0140352">
    <property type="term" value="P:export from cell"/>
    <property type="evidence" value="ECO:0007669"/>
    <property type="project" value="UniProtKB-ARBA"/>
</dbReference>
<dbReference type="InterPro" id="IPR059000">
    <property type="entry name" value="ATPase_P-type_domA"/>
</dbReference>
<dbReference type="Pfam" id="PF00690">
    <property type="entry name" value="Cation_ATPase_N"/>
    <property type="match status" value="1"/>
</dbReference>
<dbReference type="FunFam" id="3.40.50.1000:FF:000001">
    <property type="entry name" value="Phospholipid-transporting ATPase IC"/>
    <property type="match status" value="1"/>
</dbReference>
<dbReference type="InterPro" id="IPR023299">
    <property type="entry name" value="ATPase_P-typ_cyto_dom_N"/>
</dbReference>
<dbReference type="InterPro" id="IPR006068">
    <property type="entry name" value="ATPase_P-typ_cation-transptr_C"/>
</dbReference>
<keyword evidence="16 18" id="KW-0472">Membrane</keyword>
<sequence length="899" mass="100494">MEDREYYRLSKKEIEDRFQTSFKKGISSREARRRQFDYGPNHLKETNGRGIIHIFLSQFQDFMIMVLMFATILSFLLGEISDGFTILAIIVLNAIMGFIQEYRAEKSLEALKKLTAPKTKVIRNGKIQEINARELVPGDIIMIETGDRIPADARIIDSTNLQVDESLLTGESVAVDKSSKNITRKNLALGNQTNMVFMGTTVTRGKARAVVVNTGMETEMGKIASLINNNNDKELTPLQKRLKHLGKWLVFLSVFITMLIVVIGVLKGQSIYQMFLAGVSLAVAAIPEGLPAIVTLALAIGVQKMIKNNAIVRRLPAVETLGCATVICSDKTGTLTENKMEMTKIYLNRKIMKFKKDLKSPGLKKLLMIGALCNGAQPAEEEKSGPFKKIREFISGNQVPSFLGDPTDVALVRAIYKYGLSLRDLKTDYEVLKEEPFNSVRKRMSVLIKDTSTNKRQLWVKGAPEVILSLSDYVEINGNIQRLTKKARKEILKANDRMAEDGLRVLAIAYRDFSDRARKKDLTRYEDKLIILGLVGLIDPPRPEAYRAVESCYRAGIRPVMITGDHKITARVIAEDLGIISRGGRVLTGNELKQVSNKQLKGLVKEIQVYARISPEDKLRIVKALKENNEIVAMTGDGVNDAPAVKEADIGIAMGAKGTDVTKEVSSLILADDNFATIVKAIKEGRKIYNNIRKFIRYLLSCNIGEILAIFLGITLGLPIPLLPIQILWVNLVTDGLPALALGMEDDGEDVMEKPPRDPDESVFAHGMVSNITSQGFLIGISTMLAFLLAVFKLNLDINTARTMAFSTLVFSQLFFVFNCRSEERPFWNMSPFSNPYLFMAVLISLVMQLGVIYLPFLSKFFKTTVLNPEQWLIVIVLSTWSTIFLEIIRGIINNYKRD</sequence>
<dbReference type="PANTHER" id="PTHR24093:SF506">
    <property type="entry name" value="CATION-TRANSPORTING ATPASE PMA1"/>
    <property type="match status" value="1"/>
</dbReference>
<feature type="transmembrane region" description="Helical" evidence="18">
    <location>
        <begin position="772"/>
        <end position="792"/>
    </location>
</feature>
<dbReference type="KEGG" id="hor:Hore_09790"/>
<dbReference type="PANTHER" id="PTHR24093">
    <property type="entry name" value="CATION TRANSPORTING ATPASE"/>
    <property type="match status" value="1"/>
</dbReference>
<dbReference type="Pfam" id="PF13246">
    <property type="entry name" value="Cation_ATPase"/>
    <property type="match status" value="1"/>
</dbReference>
<dbReference type="GO" id="GO:0005524">
    <property type="term" value="F:ATP binding"/>
    <property type="evidence" value="ECO:0007669"/>
    <property type="project" value="UniProtKB-KW"/>
</dbReference>
<gene>
    <name evidence="20" type="ordered locus">Hore_09790</name>
</gene>
<dbReference type="PROSITE" id="PS00154">
    <property type="entry name" value="ATPASE_E1_E2"/>
    <property type="match status" value="1"/>
</dbReference>
<dbReference type="SUPFAM" id="SSF81665">
    <property type="entry name" value="Calcium ATPase, transmembrane domain M"/>
    <property type="match status" value="1"/>
</dbReference>
<comment type="catalytic activity">
    <reaction evidence="17">
        <text>Ca(2+)(in) + ATP + H2O = Ca(2+)(out) + ADP + phosphate + H(+)</text>
        <dbReference type="Rhea" id="RHEA:18105"/>
        <dbReference type="ChEBI" id="CHEBI:15377"/>
        <dbReference type="ChEBI" id="CHEBI:15378"/>
        <dbReference type="ChEBI" id="CHEBI:29108"/>
        <dbReference type="ChEBI" id="CHEBI:30616"/>
        <dbReference type="ChEBI" id="CHEBI:43474"/>
        <dbReference type="ChEBI" id="CHEBI:456216"/>
        <dbReference type="EC" id="7.2.2.10"/>
    </reaction>
</comment>
<dbReference type="NCBIfam" id="TIGR01116">
    <property type="entry name" value="ATPase-IIA1_Ca"/>
    <property type="match status" value="1"/>
</dbReference>
<dbReference type="FunFam" id="2.70.150.10:FF:000016">
    <property type="entry name" value="Calcium-transporting P-type ATPase putative"/>
    <property type="match status" value="1"/>
</dbReference>
<evidence type="ECO:0000256" key="7">
    <source>
        <dbReference type="ARBA" id="ARBA00022692"/>
    </source>
</evidence>
<dbReference type="HOGENOM" id="CLU_002360_1_1_9"/>
<protein>
    <recommendedName>
        <fullName evidence="3">P-type Ca(2+) transporter</fullName>
        <ecNumber evidence="3">7.2.2.10</ecNumber>
    </recommendedName>
</protein>
<evidence type="ECO:0000256" key="2">
    <source>
        <dbReference type="ARBA" id="ARBA00005675"/>
    </source>
</evidence>
<dbReference type="SUPFAM" id="SSF56784">
    <property type="entry name" value="HAD-like"/>
    <property type="match status" value="1"/>
</dbReference>
<dbReference type="InterPro" id="IPR036412">
    <property type="entry name" value="HAD-like_sf"/>
</dbReference>
<dbReference type="GO" id="GO:0005886">
    <property type="term" value="C:plasma membrane"/>
    <property type="evidence" value="ECO:0007669"/>
    <property type="project" value="UniProtKB-SubCell"/>
</dbReference>
<dbReference type="SFLD" id="SFLDF00027">
    <property type="entry name" value="p-type_atpase"/>
    <property type="match status" value="1"/>
</dbReference>
<evidence type="ECO:0000256" key="1">
    <source>
        <dbReference type="ARBA" id="ARBA00004651"/>
    </source>
</evidence>
<organism evidence="20 21">
    <name type="scientific">Halothermothrix orenii (strain H 168 / OCM 544 / DSM 9562)</name>
    <dbReference type="NCBI Taxonomy" id="373903"/>
    <lineage>
        <taxon>Bacteria</taxon>
        <taxon>Bacillati</taxon>
        <taxon>Bacillota</taxon>
        <taxon>Clostridia</taxon>
        <taxon>Halanaerobiales</taxon>
        <taxon>Halothermotrichaceae</taxon>
        <taxon>Halothermothrix</taxon>
    </lineage>
</organism>
<dbReference type="NCBIfam" id="TIGR01517">
    <property type="entry name" value="ATPase-IIB_Ca"/>
    <property type="match status" value="1"/>
</dbReference>
<dbReference type="SUPFAM" id="SSF81660">
    <property type="entry name" value="Metal cation-transporting ATPase, ATP-binding domain N"/>
    <property type="match status" value="1"/>
</dbReference>
<evidence type="ECO:0000256" key="5">
    <source>
        <dbReference type="ARBA" id="ARBA00022475"/>
    </source>
</evidence>
<dbReference type="Gene3D" id="2.70.150.10">
    <property type="entry name" value="Calcium-transporting ATPase, cytoplasmic transduction domain A"/>
    <property type="match status" value="1"/>
</dbReference>
<keyword evidence="8" id="KW-0479">Metal-binding</keyword>
<dbReference type="InterPro" id="IPR006413">
    <property type="entry name" value="P-type_ATPase_IIA_PMR1"/>
</dbReference>
<dbReference type="InterPro" id="IPR008250">
    <property type="entry name" value="ATPase_P-typ_transduc_dom_A_sf"/>
</dbReference>